<dbReference type="RefSeq" id="WP_184801453.1">
    <property type="nucleotide sequence ID" value="NZ_JACHMY010000001.1"/>
</dbReference>
<keyword evidence="2" id="KW-0732">Signal</keyword>
<dbReference type="AlphaFoldDB" id="A0A7W9JCJ7"/>
<evidence type="ECO:0000256" key="1">
    <source>
        <dbReference type="SAM" id="MobiDB-lite"/>
    </source>
</evidence>
<name>A0A7W9JCJ7_9ACTN</name>
<evidence type="ECO:0000313" key="3">
    <source>
        <dbReference type="EMBL" id="MBB5839647.1"/>
    </source>
</evidence>
<sequence>MKSRAGLCLLLTATILLAATSPSYAGTAADDPCLRTQPMQSYGGDPEPAVLTTAALRVPVEMEVYGTDADCEGMTITVQRPDGSQQVVVPLTEKVHNEWPTIDTRAGYLTVPLGTGAGRWVMTKVTHRRERSLHGPARAVASHRTDRADAGHR</sequence>
<evidence type="ECO:0000313" key="4">
    <source>
        <dbReference type="Proteomes" id="UP000549971"/>
    </source>
</evidence>
<feature type="region of interest" description="Disordered" evidence="1">
    <location>
        <begin position="127"/>
        <end position="153"/>
    </location>
</feature>
<feature type="signal peptide" evidence="2">
    <location>
        <begin position="1"/>
        <end position="18"/>
    </location>
</feature>
<comment type="caution">
    <text evidence="3">The sequence shown here is derived from an EMBL/GenBank/DDBJ whole genome shotgun (WGS) entry which is preliminary data.</text>
</comment>
<dbReference type="Proteomes" id="UP000549971">
    <property type="component" value="Unassembled WGS sequence"/>
</dbReference>
<protein>
    <submittedName>
        <fullName evidence="3">Uncharacterized protein</fullName>
    </submittedName>
</protein>
<evidence type="ECO:0000256" key="2">
    <source>
        <dbReference type="SAM" id="SignalP"/>
    </source>
</evidence>
<feature type="compositionally biased region" description="Basic and acidic residues" evidence="1">
    <location>
        <begin position="143"/>
        <end position="153"/>
    </location>
</feature>
<dbReference type="EMBL" id="JACHMY010000001">
    <property type="protein sequence ID" value="MBB5839647.1"/>
    <property type="molecule type" value="Genomic_DNA"/>
</dbReference>
<accession>A0A7W9JCJ7</accession>
<reference evidence="3 4" key="1">
    <citation type="submission" date="2020-08" db="EMBL/GenBank/DDBJ databases">
        <title>Sequencing the genomes of 1000 actinobacteria strains.</title>
        <authorList>
            <person name="Klenk H.-P."/>
        </authorList>
    </citation>
    <scope>NUCLEOTIDE SEQUENCE [LARGE SCALE GENOMIC DNA]</scope>
    <source>
        <strain evidence="3 4">DSM 28967</strain>
    </source>
</reference>
<organism evidence="3 4">
    <name type="scientific">Kribbella italica</name>
    <dbReference type="NCBI Taxonomy" id="1540520"/>
    <lineage>
        <taxon>Bacteria</taxon>
        <taxon>Bacillati</taxon>
        <taxon>Actinomycetota</taxon>
        <taxon>Actinomycetes</taxon>
        <taxon>Propionibacteriales</taxon>
        <taxon>Kribbellaceae</taxon>
        <taxon>Kribbella</taxon>
    </lineage>
</organism>
<proteinExistence type="predicted"/>
<feature type="chain" id="PRO_5038874901" evidence="2">
    <location>
        <begin position="19"/>
        <end position="153"/>
    </location>
</feature>
<keyword evidence="4" id="KW-1185">Reference proteome</keyword>
<gene>
    <name evidence="3" type="ORF">HDA39_006381</name>
</gene>